<dbReference type="PANTHER" id="PTHR24096:SF267">
    <property type="entry name" value="MALONATE--COA LIGASE ACSF3, MITOCHONDRIAL"/>
    <property type="match status" value="1"/>
</dbReference>
<dbReference type="SUPFAM" id="SSF56801">
    <property type="entry name" value="Acetyl-CoA synthetase-like"/>
    <property type="match status" value="1"/>
</dbReference>
<dbReference type="Gene3D" id="3.40.50.12780">
    <property type="entry name" value="N-terminal domain of ligase-like"/>
    <property type="match status" value="1"/>
</dbReference>
<organism evidence="5">
    <name type="scientific">marine metagenome</name>
    <dbReference type="NCBI Taxonomy" id="408172"/>
    <lineage>
        <taxon>unclassified sequences</taxon>
        <taxon>metagenomes</taxon>
        <taxon>ecological metagenomes</taxon>
    </lineage>
</organism>
<accession>A0A381RWQ8</accession>
<dbReference type="EMBL" id="UINC01002234">
    <property type="protein sequence ID" value="SUZ94427.1"/>
    <property type="molecule type" value="Genomic_DNA"/>
</dbReference>
<dbReference type="InterPro" id="IPR000873">
    <property type="entry name" value="AMP-dep_synth/lig_dom"/>
</dbReference>
<evidence type="ECO:0008006" key="6">
    <source>
        <dbReference type="Google" id="ProtNLM"/>
    </source>
</evidence>
<evidence type="ECO:0000259" key="4">
    <source>
        <dbReference type="Pfam" id="PF13193"/>
    </source>
</evidence>
<dbReference type="GO" id="GO:0016405">
    <property type="term" value="F:CoA-ligase activity"/>
    <property type="evidence" value="ECO:0007669"/>
    <property type="project" value="TreeGrafter"/>
</dbReference>
<dbReference type="AlphaFoldDB" id="A0A381RWQ8"/>
<keyword evidence="2" id="KW-0436">Ligase</keyword>
<evidence type="ECO:0000259" key="3">
    <source>
        <dbReference type="Pfam" id="PF00501"/>
    </source>
</evidence>
<protein>
    <recommendedName>
        <fullName evidence="6">Long-chain fatty acid--CoA ligase</fullName>
    </recommendedName>
</protein>
<feature type="domain" description="AMP-binding enzyme C-terminal" evidence="4">
    <location>
        <begin position="425"/>
        <end position="500"/>
    </location>
</feature>
<name>A0A381RWQ8_9ZZZZ</name>
<dbReference type="PANTHER" id="PTHR24096">
    <property type="entry name" value="LONG-CHAIN-FATTY-ACID--COA LIGASE"/>
    <property type="match status" value="1"/>
</dbReference>
<dbReference type="Pfam" id="PF13193">
    <property type="entry name" value="AMP-binding_C"/>
    <property type="match status" value="1"/>
</dbReference>
<dbReference type="FunFam" id="3.30.300.30:FF:000008">
    <property type="entry name" value="2,3-dihydroxybenzoate-AMP ligase"/>
    <property type="match status" value="1"/>
</dbReference>
<comment type="similarity">
    <text evidence="1">Belongs to the ATP-dependent AMP-binding enzyme family.</text>
</comment>
<feature type="domain" description="AMP-dependent synthetase/ligase" evidence="3">
    <location>
        <begin position="17"/>
        <end position="375"/>
    </location>
</feature>
<dbReference type="Pfam" id="PF00501">
    <property type="entry name" value="AMP-binding"/>
    <property type="match status" value="1"/>
</dbReference>
<dbReference type="NCBIfam" id="NF004837">
    <property type="entry name" value="PRK06187.1"/>
    <property type="match status" value="1"/>
</dbReference>
<reference evidence="5" key="1">
    <citation type="submission" date="2018-05" db="EMBL/GenBank/DDBJ databases">
        <authorList>
            <person name="Lanie J.A."/>
            <person name="Ng W.-L."/>
            <person name="Kazmierczak K.M."/>
            <person name="Andrzejewski T.M."/>
            <person name="Davidsen T.M."/>
            <person name="Wayne K.J."/>
            <person name="Tettelin H."/>
            <person name="Glass J.I."/>
            <person name="Rusch D."/>
            <person name="Podicherti R."/>
            <person name="Tsui H.-C.T."/>
            <person name="Winkler M.E."/>
        </authorList>
    </citation>
    <scope>NUCLEOTIDE SEQUENCE</scope>
</reference>
<dbReference type="InterPro" id="IPR025110">
    <property type="entry name" value="AMP-bd_C"/>
</dbReference>
<evidence type="ECO:0000313" key="5">
    <source>
        <dbReference type="EMBL" id="SUZ94427.1"/>
    </source>
</evidence>
<evidence type="ECO:0000256" key="1">
    <source>
        <dbReference type="ARBA" id="ARBA00006432"/>
    </source>
</evidence>
<sequence length="518" mass="56301">MDITAVASVTEIVLNGAAEKGDADMIVIGEDRISWNEMLERSGKVANALAAEGVGAHDRVAFIDKNSVEYFELAFGAAFLNAVEVAVNWRLAPPEMAGIVNDAKAKVLVIHEEFAEHLAAMEGDLTHTTRIVVIGSSDEHVSYAAWRDAQDPACDPVAPAGDDVAMQLYTSGTTGLPKGAQLTNDNFRAIFQNVDWFMDDSSRNLAVMPLFHIAGGGWALYGMGCGATTLMTRELDPAAILRLIEAESITHALFVPAVLQFFLMVPSDGIDLSSMEWIVYGASPITQDVLVKSMEQFDCGYLQVYGLTETTGGVTQLDFEDHDPGGPREHLLRSAGKVIRGVELRIVDPDTGEDMPDGQVGEVWIRSAQVMKGYWNQPEATAESIDEDGWFRSGDAGYLEDGFMFIHDRVKDMIVSGGENVYPAEVENALMGHEGIADVAVVGVPDDRWGEVGKAFVVPAGDMAPSAEEVIAFARERLAGFKCPASVEFLEAIPRNPSGKILKRELRDPYWEGRDRQV</sequence>
<dbReference type="InterPro" id="IPR045851">
    <property type="entry name" value="AMP-bd_C_sf"/>
</dbReference>
<proteinExistence type="inferred from homology"/>
<evidence type="ECO:0000256" key="2">
    <source>
        <dbReference type="ARBA" id="ARBA00022598"/>
    </source>
</evidence>
<dbReference type="InterPro" id="IPR042099">
    <property type="entry name" value="ANL_N_sf"/>
</dbReference>
<gene>
    <name evidence="5" type="ORF">METZ01_LOCUS47281</name>
</gene>
<dbReference type="Gene3D" id="3.30.300.30">
    <property type="match status" value="1"/>
</dbReference>